<dbReference type="OrthoDB" id="5338512at2759"/>
<feature type="region of interest" description="Disordered" evidence="1">
    <location>
        <begin position="143"/>
        <end position="195"/>
    </location>
</feature>
<keyword evidence="5" id="KW-1185">Reference proteome</keyword>
<keyword evidence="3" id="KW-0732">Signal</keyword>
<keyword evidence="2" id="KW-0472">Membrane</keyword>
<dbReference type="GeneID" id="68354877"/>
<keyword evidence="2" id="KW-1133">Transmembrane helix</keyword>
<comment type="caution">
    <text evidence="4">The sequence shown here is derived from an EMBL/GenBank/DDBJ whole genome shotgun (WGS) entry which is preliminary data.</text>
</comment>
<protein>
    <submittedName>
        <fullName evidence="4">Uncharacterized protein</fullName>
    </submittedName>
</protein>
<sequence>MERHPVPLRLLLLRLLLSSAVVSSSPAATPAAPRLFARADTCAAKGLDSCSNDLPDNFCCPKGSSCISLAAGTTALCCPNDKSCDTIEPITCYIQAQDPATDLKAPVKTTVFDVALQKCGASGYCCPFGYSCSDGGARCSKNKDQSKSPKSEQPSASSTTAAEPSATSTTADSPSSAAAASTTPSEVSDPSPVPGPNKGPLIGGIIGGVAGFIFLLIVIILCVRRSRRAASDQDSIQDGSTGGGSGPYGHVISAPVLHPGSYRSDFLRGNPASPEPPATPVVAPYSPTNTHLRPAPRISIPNPFDSPNPSPYSPVGSRASVTSVEELTARTGHVVGSRLAPIRDMKPTEARYSRRMSTHDVGRKPSFEDINVFADPETVRPSNNDHRITTMSDMMEEVGLGDVHRGRRPYVPGTTPRI</sequence>
<evidence type="ECO:0000256" key="3">
    <source>
        <dbReference type="SAM" id="SignalP"/>
    </source>
</evidence>
<evidence type="ECO:0000256" key="1">
    <source>
        <dbReference type="SAM" id="MobiDB-lite"/>
    </source>
</evidence>
<keyword evidence="2" id="KW-0812">Transmembrane</keyword>
<dbReference type="EMBL" id="JAIZPD010000005">
    <property type="protein sequence ID" value="KAH0963238.1"/>
    <property type="molecule type" value="Genomic_DNA"/>
</dbReference>
<feature type="region of interest" description="Disordered" evidence="1">
    <location>
        <begin position="229"/>
        <end position="248"/>
    </location>
</feature>
<gene>
    <name evidence="4" type="ORF">HRG_05748</name>
</gene>
<dbReference type="AlphaFoldDB" id="A0A9P8MW87"/>
<reference evidence="4" key="1">
    <citation type="submission" date="2021-09" db="EMBL/GenBank/DDBJ databases">
        <title>A high-quality genome of the endoparasitic fungus Hirsutella rhossiliensis with a comparison of Hirsutella genomes reveals transposable elements contributing to genome size variation.</title>
        <authorList>
            <person name="Lin R."/>
            <person name="Jiao Y."/>
            <person name="Sun X."/>
            <person name="Ling J."/>
            <person name="Xie B."/>
            <person name="Cheng X."/>
        </authorList>
    </citation>
    <scope>NUCLEOTIDE SEQUENCE</scope>
    <source>
        <strain evidence="4">HR02</strain>
    </source>
</reference>
<evidence type="ECO:0000313" key="4">
    <source>
        <dbReference type="EMBL" id="KAH0963238.1"/>
    </source>
</evidence>
<name>A0A9P8MW87_9HYPO</name>
<feature type="transmembrane region" description="Helical" evidence="2">
    <location>
        <begin position="201"/>
        <end position="223"/>
    </location>
</feature>
<proteinExistence type="predicted"/>
<evidence type="ECO:0000313" key="5">
    <source>
        <dbReference type="Proteomes" id="UP000824596"/>
    </source>
</evidence>
<feature type="chain" id="PRO_5040273933" evidence="3">
    <location>
        <begin position="25"/>
        <end position="418"/>
    </location>
</feature>
<accession>A0A9P8MW87</accession>
<feature type="signal peptide" evidence="3">
    <location>
        <begin position="1"/>
        <end position="24"/>
    </location>
</feature>
<evidence type="ECO:0000256" key="2">
    <source>
        <dbReference type="SAM" id="Phobius"/>
    </source>
</evidence>
<dbReference type="RefSeq" id="XP_044720751.1">
    <property type="nucleotide sequence ID" value="XM_044864219.1"/>
</dbReference>
<organism evidence="4 5">
    <name type="scientific">Hirsutella rhossiliensis</name>
    <dbReference type="NCBI Taxonomy" id="111463"/>
    <lineage>
        <taxon>Eukaryota</taxon>
        <taxon>Fungi</taxon>
        <taxon>Dikarya</taxon>
        <taxon>Ascomycota</taxon>
        <taxon>Pezizomycotina</taxon>
        <taxon>Sordariomycetes</taxon>
        <taxon>Hypocreomycetidae</taxon>
        <taxon>Hypocreales</taxon>
        <taxon>Ophiocordycipitaceae</taxon>
        <taxon>Hirsutella</taxon>
    </lineage>
</organism>
<dbReference type="Proteomes" id="UP000824596">
    <property type="component" value="Unassembled WGS sequence"/>
</dbReference>
<feature type="compositionally biased region" description="Low complexity" evidence="1">
    <location>
        <begin position="154"/>
        <end position="185"/>
    </location>
</feature>